<dbReference type="STRING" id="1352936.M878_26200"/>
<feature type="compositionally biased region" description="Low complexity" evidence="1">
    <location>
        <begin position="1"/>
        <end position="23"/>
    </location>
</feature>
<evidence type="ECO:0000256" key="1">
    <source>
        <dbReference type="SAM" id="MobiDB-lite"/>
    </source>
</evidence>
<name>V6K4K8_STRRC</name>
<comment type="caution">
    <text evidence="2">The sequence shown here is derived from an EMBL/GenBank/DDBJ whole genome shotgun (WGS) entry which is preliminary data.</text>
</comment>
<dbReference type="AlphaFoldDB" id="V6K4K8"/>
<dbReference type="OrthoDB" id="4325173at2"/>
<keyword evidence="3" id="KW-1185">Reference proteome</keyword>
<evidence type="ECO:0000313" key="2">
    <source>
        <dbReference type="EMBL" id="EST26988.1"/>
    </source>
</evidence>
<reference evidence="2 3" key="1">
    <citation type="journal article" date="2014" name="Genome Announc.">
        <title>Draft Genome Sequence of Streptomyces roseochromogenes subsp. oscitans DS 12.976, Producer of the Aminocoumarin Antibiotic Clorobiocin.</title>
        <authorList>
            <person name="Ruckert C."/>
            <person name="Kalinowski J."/>
            <person name="Heide L."/>
            <person name="Apel A.K."/>
        </authorList>
    </citation>
    <scope>NUCLEOTIDE SEQUENCE [LARGE SCALE GENOMIC DNA]</scope>
    <source>
        <strain evidence="2 3">DS 12.976</strain>
    </source>
</reference>
<feature type="region of interest" description="Disordered" evidence="1">
    <location>
        <begin position="1"/>
        <end position="33"/>
    </location>
</feature>
<dbReference type="PATRIC" id="fig|1352936.5.peg.5474"/>
<dbReference type="EMBL" id="AWQX01000218">
    <property type="protein sequence ID" value="EST26988.1"/>
    <property type="molecule type" value="Genomic_DNA"/>
</dbReference>
<evidence type="ECO:0000313" key="3">
    <source>
        <dbReference type="Proteomes" id="UP000017984"/>
    </source>
</evidence>
<proteinExistence type="predicted"/>
<organism evidence="2 3">
    <name type="scientific">Streptomyces roseochromogenus subsp. oscitans DS 12.976</name>
    <dbReference type="NCBI Taxonomy" id="1352936"/>
    <lineage>
        <taxon>Bacteria</taxon>
        <taxon>Bacillati</taxon>
        <taxon>Actinomycetota</taxon>
        <taxon>Actinomycetes</taxon>
        <taxon>Kitasatosporales</taxon>
        <taxon>Streptomycetaceae</taxon>
        <taxon>Streptomyces</taxon>
    </lineage>
</organism>
<dbReference type="HOGENOM" id="CLU_2620634_0_0_11"/>
<sequence>MTTPARAAEPAAPTTSATPSREPVTPPEATPDLTAGKALKGIAHLANELCEHLTDDQWRLAAQIRDLAETARPTAGAS</sequence>
<accession>V6K4K8</accession>
<dbReference type="Proteomes" id="UP000017984">
    <property type="component" value="Chromosome"/>
</dbReference>
<dbReference type="RefSeq" id="WP_023549799.1">
    <property type="nucleotide sequence ID" value="NZ_CM002285.1"/>
</dbReference>
<gene>
    <name evidence="2" type="ORF">M878_26200</name>
</gene>
<protein>
    <submittedName>
        <fullName evidence="2">Uncharacterized protein</fullName>
    </submittedName>
</protein>